<dbReference type="EMBL" id="CM000851">
    <property type="protein sequence ID" value="KRG97656.1"/>
    <property type="molecule type" value="Genomic_DNA"/>
</dbReference>
<evidence type="ECO:0000256" key="2">
    <source>
        <dbReference type="ARBA" id="ARBA00022776"/>
    </source>
</evidence>
<evidence type="ECO:0000313" key="10">
    <source>
        <dbReference type="Proteomes" id="UP000008827"/>
    </source>
</evidence>
<comment type="similarity">
    <text evidence="5">Belongs to the sororin family.</text>
</comment>
<dbReference type="InterPro" id="IPR057337">
    <property type="entry name" value="Sororin_C"/>
</dbReference>
<dbReference type="Pfam" id="PF25220">
    <property type="entry name" value="Sororin_C"/>
    <property type="match status" value="1"/>
</dbReference>
<reference evidence="8" key="3">
    <citation type="submission" date="2018-07" db="EMBL/GenBank/DDBJ databases">
        <title>WGS assembly of Glycine max.</title>
        <authorList>
            <person name="Schmutz J."/>
            <person name="Cannon S."/>
            <person name="Schlueter J."/>
            <person name="Ma J."/>
            <person name="Mitros T."/>
            <person name="Nelson W."/>
            <person name="Hyten D."/>
            <person name="Song Q."/>
            <person name="Thelen J."/>
            <person name="Cheng J."/>
            <person name="Xu D."/>
            <person name="Hellsten U."/>
            <person name="May G."/>
            <person name="Yu Y."/>
            <person name="Sakurai T."/>
            <person name="Umezawa T."/>
            <person name="Bhattacharyya M."/>
            <person name="Sandhu D."/>
            <person name="Valliyodan B."/>
            <person name="Lindquist E."/>
            <person name="Peto M."/>
            <person name="Grant D."/>
            <person name="Shu S."/>
            <person name="Goodstein D."/>
            <person name="Barry K."/>
            <person name="Futrell-Griggs M."/>
            <person name="Abernathy B."/>
            <person name="Du J."/>
            <person name="Tian Z."/>
            <person name="Zhu L."/>
            <person name="Gill N."/>
            <person name="Joshi T."/>
            <person name="Libault M."/>
            <person name="Sethuraman A."/>
            <person name="Zhang X."/>
            <person name="Shinozaki K."/>
            <person name="Nguyen H."/>
            <person name="Wing R."/>
            <person name="Cregan P."/>
            <person name="Specht J."/>
            <person name="Grimwood J."/>
            <person name="Rokhsar D."/>
            <person name="Stacey G."/>
            <person name="Shoemaker R."/>
            <person name="Jackson S."/>
        </authorList>
    </citation>
    <scope>NUCLEOTIDE SEQUENCE</scope>
    <source>
        <tissue evidence="8">Callus</tissue>
    </source>
</reference>
<evidence type="ECO:0000256" key="1">
    <source>
        <dbReference type="ARBA" id="ARBA00022618"/>
    </source>
</evidence>
<keyword evidence="2" id="KW-0498">Mitosis</keyword>
<keyword evidence="3" id="KW-0539">Nucleus</keyword>
<feature type="region of interest" description="Disordered" evidence="6">
    <location>
        <begin position="81"/>
        <end position="100"/>
    </location>
</feature>
<keyword evidence="1" id="KW-0132">Cell division</keyword>
<dbReference type="Proteomes" id="UP000008827">
    <property type="component" value="Chromosome 18"/>
</dbReference>
<dbReference type="ExpressionAtlas" id="A0A0R0F4W5">
    <property type="expression patterns" value="baseline"/>
</dbReference>
<evidence type="ECO:0000256" key="6">
    <source>
        <dbReference type="SAM" id="MobiDB-lite"/>
    </source>
</evidence>
<accession>A0A0R0F4W5</accession>
<gene>
    <name evidence="9" type="primary">LOC100807848</name>
    <name evidence="8" type="ORF">GLYMA_18G021900</name>
</gene>
<organism evidence="8">
    <name type="scientific">Glycine max</name>
    <name type="common">Soybean</name>
    <name type="synonym">Glycine hispida</name>
    <dbReference type="NCBI Taxonomy" id="3847"/>
    <lineage>
        <taxon>Eukaryota</taxon>
        <taxon>Viridiplantae</taxon>
        <taxon>Streptophyta</taxon>
        <taxon>Embryophyta</taxon>
        <taxon>Tracheophyta</taxon>
        <taxon>Spermatophyta</taxon>
        <taxon>Magnoliopsida</taxon>
        <taxon>eudicotyledons</taxon>
        <taxon>Gunneridae</taxon>
        <taxon>Pentapetalae</taxon>
        <taxon>rosids</taxon>
        <taxon>fabids</taxon>
        <taxon>Fabales</taxon>
        <taxon>Fabaceae</taxon>
        <taxon>Papilionoideae</taxon>
        <taxon>50 kb inversion clade</taxon>
        <taxon>NPAAA clade</taxon>
        <taxon>indigoferoid/millettioid clade</taxon>
        <taxon>Phaseoleae</taxon>
        <taxon>Glycine</taxon>
        <taxon>Glycine subgen. Soja</taxon>
    </lineage>
</organism>
<sequence>MKNANGVAALEPKRNPLSDLTNTNSNPSKPQSLLSSSSSSATNTTRELDLISVSGTVGLNVSEPISSFCSRIHALNEKKRNAKKAIANPKTSTVRDKNDGVELGSLDLTNARPRVLTVRCRKKRREQDVSNDPQMQDYIVKQKAYFKEIDEFELAEEEVESVHELD</sequence>
<keyword evidence="10" id="KW-1185">Reference proteome</keyword>
<dbReference type="EnsemblPlants" id="KRG97656">
    <property type="protein sequence ID" value="KRG97656"/>
    <property type="gene ID" value="GLYMA_18G021900"/>
</dbReference>
<evidence type="ECO:0000313" key="9">
    <source>
        <dbReference type="EnsemblPlants" id="KRG97656"/>
    </source>
</evidence>
<protein>
    <recommendedName>
        <fullName evidence="7">Sororin C-terminal region domain-containing protein</fullName>
    </recommendedName>
</protein>
<feature type="region of interest" description="Disordered" evidence="6">
    <location>
        <begin position="1"/>
        <end position="45"/>
    </location>
</feature>
<dbReference type="PANTHER" id="PTHR35740:SF1">
    <property type="entry name" value="OS12G0111700 PROTEIN"/>
    <property type="match status" value="1"/>
</dbReference>
<evidence type="ECO:0000256" key="3">
    <source>
        <dbReference type="ARBA" id="ARBA00023242"/>
    </source>
</evidence>
<reference evidence="9" key="2">
    <citation type="submission" date="2018-02" db="UniProtKB">
        <authorList>
            <consortium name="EnsemblPlants"/>
        </authorList>
    </citation>
    <scope>IDENTIFICATION</scope>
    <source>
        <strain evidence="9">Williams 82</strain>
    </source>
</reference>
<evidence type="ECO:0000259" key="7">
    <source>
        <dbReference type="Pfam" id="PF25220"/>
    </source>
</evidence>
<feature type="domain" description="Sororin C-terminal region" evidence="7">
    <location>
        <begin position="134"/>
        <end position="157"/>
    </location>
</feature>
<dbReference type="PANTHER" id="PTHR35740">
    <property type="entry name" value="OS12G0111700 PROTEIN"/>
    <property type="match status" value="1"/>
</dbReference>
<name>A0A0R0F4W5_SOYBN</name>
<reference evidence="8 9" key="1">
    <citation type="journal article" date="2010" name="Nature">
        <title>Genome sequence of the palaeopolyploid soybean.</title>
        <authorList>
            <person name="Schmutz J."/>
            <person name="Cannon S.B."/>
            <person name="Schlueter J."/>
            <person name="Ma J."/>
            <person name="Mitros T."/>
            <person name="Nelson W."/>
            <person name="Hyten D.L."/>
            <person name="Song Q."/>
            <person name="Thelen J.J."/>
            <person name="Cheng J."/>
            <person name="Xu D."/>
            <person name="Hellsten U."/>
            <person name="May G.D."/>
            <person name="Yu Y."/>
            <person name="Sakurai T."/>
            <person name="Umezawa T."/>
            <person name="Bhattacharyya M.K."/>
            <person name="Sandhu D."/>
            <person name="Valliyodan B."/>
            <person name="Lindquist E."/>
            <person name="Peto M."/>
            <person name="Grant D."/>
            <person name="Shu S."/>
            <person name="Goodstein D."/>
            <person name="Barry K."/>
            <person name="Futrell-Griggs M."/>
            <person name="Abernathy B."/>
            <person name="Du J."/>
            <person name="Tian Z."/>
            <person name="Zhu L."/>
            <person name="Gill N."/>
            <person name="Joshi T."/>
            <person name="Libault M."/>
            <person name="Sethuraman A."/>
            <person name="Zhang X.-C."/>
            <person name="Shinozaki K."/>
            <person name="Nguyen H.T."/>
            <person name="Wing R.A."/>
            <person name="Cregan P."/>
            <person name="Specht J."/>
            <person name="Grimwood J."/>
            <person name="Rokhsar D."/>
            <person name="Stacey G."/>
            <person name="Shoemaker R.C."/>
            <person name="Jackson S.A."/>
        </authorList>
    </citation>
    <scope>NUCLEOTIDE SEQUENCE</scope>
    <source>
        <strain evidence="9">cv. Williams 82</strain>
        <tissue evidence="8">Callus</tissue>
    </source>
</reference>
<dbReference type="Gramene" id="KRG97656">
    <property type="protein sequence ID" value="KRG97656"/>
    <property type="gene ID" value="GLYMA_18G021900"/>
</dbReference>
<feature type="compositionally biased region" description="Low complexity" evidence="6">
    <location>
        <begin position="24"/>
        <end position="40"/>
    </location>
</feature>
<dbReference type="GO" id="GO:0005634">
    <property type="term" value="C:nucleus"/>
    <property type="evidence" value="ECO:0007669"/>
    <property type="project" value="UniProtKB-SubCell"/>
</dbReference>
<evidence type="ECO:0000256" key="4">
    <source>
        <dbReference type="ARBA" id="ARBA00023306"/>
    </source>
</evidence>
<evidence type="ECO:0000256" key="5">
    <source>
        <dbReference type="ARBA" id="ARBA00093465"/>
    </source>
</evidence>
<keyword evidence="4" id="KW-0131">Cell cycle</keyword>
<dbReference type="AlphaFoldDB" id="A0A0R0F4W5"/>
<proteinExistence type="inferred from homology"/>
<dbReference type="GO" id="GO:0051301">
    <property type="term" value="P:cell division"/>
    <property type="evidence" value="ECO:0007669"/>
    <property type="project" value="UniProtKB-KW"/>
</dbReference>
<evidence type="ECO:0000313" key="8">
    <source>
        <dbReference type="EMBL" id="KRG97656.1"/>
    </source>
</evidence>